<dbReference type="RefSeq" id="WP_079471585.1">
    <property type="nucleotide sequence ID" value="NZ_FUZZ01000003.1"/>
</dbReference>
<reference evidence="3" key="1">
    <citation type="submission" date="2017-02" db="EMBL/GenBank/DDBJ databases">
        <authorList>
            <person name="Varghese N."/>
            <person name="Submissions S."/>
        </authorList>
    </citation>
    <scope>NUCLEOTIDE SEQUENCE [LARGE SCALE GENOMIC DNA]</scope>
    <source>
        <strain evidence="3">DSM 18108</strain>
    </source>
</reference>
<dbReference type="Proteomes" id="UP000190166">
    <property type="component" value="Unassembled WGS sequence"/>
</dbReference>
<organism evidence="2 3">
    <name type="scientific">Chitinophaga ginsengisegetis</name>
    <dbReference type="NCBI Taxonomy" id="393003"/>
    <lineage>
        <taxon>Bacteria</taxon>
        <taxon>Pseudomonadati</taxon>
        <taxon>Bacteroidota</taxon>
        <taxon>Chitinophagia</taxon>
        <taxon>Chitinophagales</taxon>
        <taxon>Chitinophagaceae</taxon>
        <taxon>Chitinophaga</taxon>
    </lineage>
</organism>
<evidence type="ECO:0000313" key="2">
    <source>
        <dbReference type="EMBL" id="SKD08435.1"/>
    </source>
</evidence>
<keyword evidence="3" id="KW-1185">Reference proteome</keyword>
<evidence type="ECO:0000313" key="3">
    <source>
        <dbReference type="Proteomes" id="UP000190166"/>
    </source>
</evidence>
<gene>
    <name evidence="2" type="ORF">SAMN05660461_4322</name>
</gene>
<accession>A0A1T5P6U8</accession>
<dbReference type="PANTHER" id="PTHR38743">
    <property type="entry name" value="SIMILAR TO GLYOXYLASE I FAMILY PROTEIN"/>
    <property type="match status" value="1"/>
</dbReference>
<dbReference type="Pfam" id="PF09951">
    <property type="entry name" value="Imm33"/>
    <property type="match status" value="1"/>
</dbReference>
<feature type="domain" description="Immunity protein Imm33" evidence="1">
    <location>
        <begin position="23"/>
        <end position="108"/>
    </location>
</feature>
<dbReference type="InterPro" id="IPR018689">
    <property type="entry name" value="Imm33_dom"/>
</dbReference>
<protein>
    <recommendedName>
        <fullName evidence="1">Immunity protein Imm33 domain-containing protein</fullName>
    </recommendedName>
</protein>
<evidence type="ECO:0000259" key="1">
    <source>
        <dbReference type="Pfam" id="PF09951"/>
    </source>
</evidence>
<dbReference type="EMBL" id="FUZZ01000003">
    <property type="protein sequence ID" value="SKD08435.1"/>
    <property type="molecule type" value="Genomic_DNA"/>
</dbReference>
<dbReference type="PANTHER" id="PTHR38743:SF2">
    <property type="entry name" value="DUF2185 DOMAIN-CONTAINING PROTEIN"/>
    <property type="match status" value="1"/>
</dbReference>
<dbReference type="AlphaFoldDB" id="A0A1T5P6U8"/>
<dbReference type="STRING" id="393003.SAMN05660461_4322"/>
<sequence length="110" mass="12503">MEKKFKLLAEELVELIPPMGGAIATDRIVVDGMDIGYMYREDPINEMDSGWRFFEGSETSDYLANSGNSGVYHVNTIANYDPTIIPYLDMPEGTKLERIPGTNRFREVYD</sequence>
<proteinExistence type="predicted"/>
<name>A0A1T5P6U8_9BACT</name>